<feature type="compositionally biased region" description="Polar residues" evidence="2">
    <location>
        <begin position="176"/>
        <end position="192"/>
    </location>
</feature>
<dbReference type="Gene3D" id="3.60.10.10">
    <property type="entry name" value="Endonuclease/exonuclease/phosphatase"/>
    <property type="match status" value="1"/>
</dbReference>
<reference evidence="4" key="2">
    <citation type="journal article" date="2024" name="Plant">
        <title>Genomic evolution and insights into agronomic trait innovations of Sesamum species.</title>
        <authorList>
            <person name="Miao H."/>
            <person name="Wang L."/>
            <person name="Qu L."/>
            <person name="Liu H."/>
            <person name="Sun Y."/>
            <person name="Le M."/>
            <person name="Wang Q."/>
            <person name="Wei S."/>
            <person name="Zheng Y."/>
            <person name="Lin W."/>
            <person name="Duan Y."/>
            <person name="Cao H."/>
            <person name="Xiong S."/>
            <person name="Wang X."/>
            <person name="Wei L."/>
            <person name="Li C."/>
            <person name="Ma Q."/>
            <person name="Ju M."/>
            <person name="Zhao R."/>
            <person name="Li G."/>
            <person name="Mu C."/>
            <person name="Tian Q."/>
            <person name="Mei H."/>
            <person name="Zhang T."/>
            <person name="Gao T."/>
            <person name="Zhang H."/>
        </authorList>
    </citation>
    <scope>NUCLEOTIDE SEQUENCE</scope>
    <source>
        <strain evidence="4">G02</strain>
    </source>
</reference>
<evidence type="ECO:0000259" key="3">
    <source>
        <dbReference type="PROSITE" id="PS50158"/>
    </source>
</evidence>
<keyword evidence="1" id="KW-0862">Zinc</keyword>
<protein>
    <recommendedName>
        <fullName evidence="3">CCHC-type domain-containing protein</fullName>
    </recommendedName>
</protein>
<feature type="compositionally biased region" description="Polar residues" evidence="2">
    <location>
        <begin position="313"/>
        <end position="327"/>
    </location>
</feature>
<dbReference type="EMBL" id="JACGWJ010000003">
    <property type="protein sequence ID" value="KAL0429540.1"/>
    <property type="molecule type" value="Genomic_DNA"/>
</dbReference>
<evidence type="ECO:0000256" key="2">
    <source>
        <dbReference type="SAM" id="MobiDB-lite"/>
    </source>
</evidence>
<feature type="region of interest" description="Disordered" evidence="2">
    <location>
        <begin position="124"/>
        <end position="144"/>
    </location>
</feature>
<dbReference type="InterPro" id="IPR025836">
    <property type="entry name" value="Zn_knuckle_CX2CX4HX4C"/>
</dbReference>
<feature type="domain" description="CCHC-type" evidence="3">
    <location>
        <begin position="67"/>
        <end position="81"/>
    </location>
</feature>
<gene>
    <name evidence="4" type="ORF">Sradi_0580000</name>
</gene>
<dbReference type="Pfam" id="PF14392">
    <property type="entry name" value="zf-CCHC_4"/>
    <property type="match status" value="1"/>
</dbReference>
<feature type="region of interest" description="Disordered" evidence="2">
    <location>
        <begin position="166"/>
        <end position="209"/>
    </location>
</feature>
<proteinExistence type="predicted"/>
<reference evidence="4" key="1">
    <citation type="submission" date="2020-06" db="EMBL/GenBank/DDBJ databases">
        <authorList>
            <person name="Li T."/>
            <person name="Hu X."/>
            <person name="Zhang T."/>
            <person name="Song X."/>
            <person name="Zhang H."/>
            <person name="Dai N."/>
            <person name="Sheng W."/>
            <person name="Hou X."/>
            <person name="Wei L."/>
        </authorList>
    </citation>
    <scope>NUCLEOTIDE SEQUENCE</scope>
    <source>
        <strain evidence="4">G02</strain>
        <tissue evidence="4">Leaf</tissue>
    </source>
</reference>
<dbReference type="InterPro" id="IPR036691">
    <property type="entry name" value="Endo/exonu/phosph_ase_sf"/>
</dbReference>
<dbReference type="InterPro" id="IPR001878">
    <property type="entry name" value="Znf_CCHC"/>
</dbReference>
<dbReference type="SUPFAM" id="SSF56219">
    <property type="entry name" value="DNase I-like"/>
    <property type="match status" value="1"/>
</dbReference>
<organism evidence="4">
    <name type="scientific">Sesamum radiatum</name>
    <name type="common">Black benniseed</name>
    <dbReference type="NCBI Taxonomy" id="300843"/>
    <lineage>
        <taxon>Eukaryota</taxon>
        <taxon>Viridiplantae</taxon>
        <taxon>Streptophyta</taxon>
        <taxon>Embryophyta</taxon>
        <taxon>Tracheophyta</taxon>
        <taxon>Spermatophyta</taxon>
        <taxon>Magnoliopsida</taxon>
        <taxon>eudicotyledons</taxon>
        <taxon>Gunneridae</taxon>
        <taxon>Pentapetalae</taxon>
        <taxon>asterids</taxon>
        <taxon>lamiids</taxon>
        <taxon>Lamiales</taxon>
        <taxon>Pedaliaceae</taxon>
        <taxon>Sesamum</taxon>
    </lineage>
</organism>
<feature type="region of interest" description="Disordered" evidence="2">
    <location>
        <begin position="264"/>
        <end position="358"/>
    </location>
</feature>
<dbReference type="PANTHER" id="PTHR33710">
    <property type="entry name" value="BNAC02G09200D PROTEIN"/>
    <property type="match status" value="1"/>
</dbReference>
<name>A0AAW2VN74_SESRA</name>
<evidence type="ECO:0000313" key="4">
    <source>
        <dbReference type="EMBL" id="KAL0429540.1"/>
    </source>
</evidence>
<feature type="compositionally biased region" description="Pro residues" evidence="2">
    <location>
        <begin position="275"/>
        <end position="293"/>
    </location>
</feature>
<dbReference type="PROSITE" id="PS50158">
    <property type="entry name" value="ZF_CCHC"/>
    <property type="match status" value="1"/>
</dbReference>
<keyword evidence="1" id="KW-0479">Metal-binding</keyword>
<dbReference type="GO" id="GO:0008270">
    <property type="term" value="F:zinc ion binding"/>
    <property type="evidence" value="ECO:0007669"/>
    <property type="project" value="UniProtKB-KW"/>
</dbReference>
<dbReference type="AlphaFoldDB" id="A0AAW2VN74"/>
<keyword evidence="1" id="KW-0863">Zinc-finger</keyword>
<feature type="compositionally biased region" description="Low complexity" evidence="2">
    <location>
        <begin position="294"/>
        <end position="308"/>
    </location>
</feature>
<evidence type="ECO:0000256" key="1">
    <source>
        <dbReference type="PROSITE-ProRule" id="PRU00047"/>
    </source>
</evidence>
<sequence>MAEFIGGKIGKFLEYELHEHGLNWSPTMRMRVAMNISKPLKRAMRLCSPTGESFLVTFSYERLPNYCYMCGILGHIAKFCPLRYEDDFEEPREALPYGPWLRANNQVRFSNVLQGSSTKSYSHRFVPKFNGGRSPTRSERRENQVRGPSIFGVFDGAKDGKTCSNYGNDAPDDPVNENSADQGCNTGENIDTQPYGRKTNADPQMSKKKYGKSTSIDLCSEFQLANLDVIHGEGGGDHDPLTNLSQTHVHTDACMENLTLPKSAPQNPIILPQQLNPPSPPKAITPSPVPNIPEPNQNSTQPQSNQVPAVELSPTTLTDIPITTSDPFNLGPLLKQKKPRRSTKSSPGRGFSKLTPNFGKHTPQWQLRDFREALSDSGLLDIGFIGDPFTWANNREYPNTVRKRLDRGCGNAQWIASWPNTQVSHLERIYSDHAPLLVKRAFEKTKWHTKSSRPIRFEAKWIKSTKCEEVLSKYWHGSSDFDPNGDLMRKIEDCKVGLMRWSRKEFGNTQKRIESLEKEICSIQARRISVNDQCRIQHLKHEVDQLRSAEEIKWKQRGKAAWLAEGYRNTAFFHAKASQRRRVNHINHIKDELGQWCSKEEEVQGVIQRYFHNIFSSEHPTEDELEQVISVVPNRVTEEMK</sequence>
<dbReference type="GO" id="GO:0003676">
    <property type="term" value="F:nucleic acid binding"/>
    <property type="evidence" value="ECO:0007669"/>
    <property type="project" value="InterPro"/>
</dbReference>
<comment type="caution">
    <text evidence="4">The sequence shown here is derived from an EMBL/GenBank/DDBJ whole genome shotgun (WGS) entry which is preliminary data.</text>
</comment>
<dbReference type="PANTHER" id="PTHR33710:SF62">
    <property type="entry name" value="DUF4283 DOMAIN PROTEIN"/>
    <property type="match status" value="1"/>
</dbReference>
<accession>A0AAW2VN74</accession>